<organismHost>
    <name type="scientific">Macaca</name>
    <name type="common">macaques</name>
    <dbReference type="NCBI Taxonomy" id="9539"/>
</organismHost>
<evidence type="ECO:0000313" key="1">
    <source>
        <dbReference type="EMBL" id="ACQ55241.1"/>
    </source>
</evidence>
<sequence length="142" mass="16696">MRCVVSLICCIIGCCYLLSAQPIATQRQHCHCNYKKLPRFIPRKADCLWIHHSNDSCGSEAIAHFPATVMRKGKLQKPLCLNYNYVNRTVKNITDEGLYCIQRVNGSRWLTICTNCTEENLHQRVRDIWEQKLLVWQRMLWK</sequence>
<proteinExistence type="predicted"/>
<organism evidence="1">
    <name type="scientific">Simian cytomegalovirus (strain Colburn)</name>
    <dbReference type="NCBI Taxonomy" id="50292"/>
    <lineage>
        <taxon>Viruses</taxon>
        <taxon>Duplodnaviria</taxon>
        <taxon>Heunggongvirae</taxon>
        <taxon>Peploviricota</taxon>
        <taxon>Herviviricetes</taxon>
        <taxon>Herpesvirales</taxon>
        <taxon>Orthoherpesviridae</taxon>
        <taxon>Betaherpesvirinae</taxon>
        <taxon>Cytomegalovirus</taxon>
        <taxon>Cytomegalovirus cercopithecinebeta5</taxon>
    </lineage>
</organism>
<accession>D2E2Y9</accession>
<reference evidence="1" key="1">
    <citation type="journal article" date="2009" name="Virology">
        <title>Patterns of divergence in the vCXCL and vGPCR gene clusters in primate cytomegalovirus genomes.</title>
        <authorList>
            <person name="Alcendor D.J."/>
            <person name="Zong J."/>
            <person name="Dolan A."/>
            <person name="Gatherer D."/>
            <person name="Davison A.J."/>
            <person name="Hayward G.S."/>
        </authorList>
    </citation>
    <scope>NUCLEOTIDE SEQUENCE</scope>
    <source>
        <strain evidence="1">2757</strain>
    </source>
</reference>
<protein>
    <submittedName>
        <fullName evidence="1">Chemokine vCXCL1B</fullName>
    </submittedName>
</protein>
<name>D2E2Y9_SCMVC</name>
<dbReference type="EMBL" id="FJ883003">
    <property type="protein sequence ID" value="ACQ55241.1"/>
    <property type="molecule type" value="Genomic_DNA"/>
</dbReference>